<dbReference type="InterPro" id="IPR009725">
    <property type="entry name" value="3_dmu_93_MTrfase"/>
</dbReference>
<evidence type="ECO:0000313" key="2">
    <source>
        <dbReference type="EMBL" id="KAB2343612.1"/>
    </source>
</evidence>
<proteinExistence type="predicted"/>
<protein>
    <submittedName>
        <fullName evidence="2">VOC family protein</fullName>
    </submittedName>
</protein>
<comment type="caution">
    <text evidence="2">The sequence shown here is derived from an EMBL/GenBank/DDBJ whole genome shotgun (WGS) entry which is preliminary data.</text>
</comment>
<gene>
    <name evidence="2" type="ORF">F8566_33265</name>
</gene>
<dbReference type="Gene3D" id="3.30.720.110">
    <property type="match status" value="1"/>
</dbReference>
<dbReference type="PIRSF" id="PIRSF021700">
    <property type="entry name" value="3_dmu_93_MTrfase"/>
    <property type="match status" value="1"/>
</dbReference>
<dbReference type="Pfam" id="PF06983">
    <property type="entry name" value="3-dmu-9_3-mt"/>
    <property type="match status" value="1"/>
</dbReference>
<sequence length="147" mass="16624">MSTAVTQDIAIFLGFDGNAEEAMNFYTSLFEDGEVLQVIRARAEDPGWAEGTLQYGIFQIAGQQLVCMNTPPPDSPLHRTARWQDFTVNPAVTLYAQRHSREDFDKLYDALSEGGEVYMPAQNYGFSPRFAWVNDRFGISWRIDLSS</sequence>
<dbReference type="InterPro" id="IPR029068">
    <property type="entry name" value="Glyas_Bleomycin-R_OHBP_Dase"/>
</dbReference>
<reference evidence="2 3" key="1">
    <citation type="submission" date="2019-09" db="EMBL/GenBank/DDBJ databases">
        <title>Actinomadura physcomitrii sp. nov., a novel actinomycete isolated from moss [Physcomitrium sphaericum (Ludw) Fuernr].</title>
        <authorList>
            <person name="Zhuang X."/>
            <person name="Liu C."/>
        </authorList>
    </citation>
    <scope>NUCLEOTIDE SEQUENCE [LARGE SCALE GENOMIC DNA]</scope>
    <source>
        <strain evidence="2 3">HMC1</strain>
    </source>
</reference>
<dbReference type="PANTHER" id="PTHR33990:SF4">
    <property type="entry name" value="PHNB-LIKE DOMAIN-CONTAINING PROTEIN"/>
    <property type="match status" value="1"/>
</dbReference>
<dbReference type="CDD" id="cd06588">
    <property type="entry name" value="PhnB_like"/>
    <property type="match status" value="1"/>
</dbReference>
<dbReference type="SUPFAM" id="SSF54593">
    <property type="entry name" value="Glyoxalase/Bleomycin resistance protein/Dihydroxybiphenyl dioxygenase"/>
    <property type="match status" value="1"/>
</dbReference>
<dbReference type="Proteomes" id="UP000468735">
    <property type="component" value="Unassembled WGS sequence"/>
</dbReference>
<name>A0A6H9YKV3_9ACTN</name>
<evidence type="ECO:0000259" key="1">
    <source>
        <dbReference type="Pfam" id="PF06983"/>
    </source>
</evidence>
<organism evidence="2 3">
    <name type="scientific">Actinomadura rudentiformis</name>
    <dbReference type="NCBI Taxonomy" id="359158"/>
    <lineage>
        <taxon>Bacteria</taxon>
        <taxon>Bacillati</taxon>
        <taxon>Actinomycetota</taxon>
        <taxon>Actinomycetes</taxon>
        <taxon>Streptosporangiales</taxon>
        <taxon>Thermomonosporaceae</taxon>
        <taxon>Actinomadura</taxon>
    </lineage>
</organism>
<dbReference type="OrthoDB" id="9795306at2"/>
<keyword evidence="3" id="KW-1185">Reference proteome</keyword>
<evidence type="ECO:0000313" key="3">
    <source>
        <dbReference type="Proteomes" id="UP000468735"/>
    </source>
</evidence>
<dbReference type="Gene3D" id="3.30.720.100">
    <property type="match status" value="1"/>
</dbReference>
<accession>A0A6H9YKV3</accession>
<dbReference type="InterPro" id="IPR028973">
    <property type="entry name" value="PhnB-like"/>
</dbReference>
<dbReference type="PANTHER" id="PTHR33990">
    <property type="entry name" value="PROTEIN YJDN-RELATED"/>
    <property type="match status" value="1"/>
</dbReference>
<dbReference type="RefSeq" id="WP_151565836.1">
    <property type="nucleotide sequence ID" value="NZ_WBMT01000018.1"/>
</dbReference>
<dbReference type="AlphaFoldDB" id="A0A6H9YKV3"/>
<feature type="domain" description="PhnB-like" evidence="1">
    <location>
        <begin position="8"/>
        <end position="143"/>
    </location>
</feature>
<dbReference type="EMBL" id="WBMT01000018">
    <property type="protein sequence ID" value="KAB2343612.1"/>
    <property type="molecule type" value="Genomic_DNA"/>
</dbReference>